<dbReference type="PANTHER" id="PTHR12993">
    <property type="entry name" value="N-ACETYLGLUCOSAMINYL-PHOSPHATIDYLINOSITOL DE-N-ACETYLASE-RELATED"/>
    <property type="match status" value="1"/>
</dbReference>
<dbReference type="Proteomes" id="UP000324233">
    <property type="component" value="Chromosome"/>
</dbReference>
<dbReference type="KEGG" id="agv:OJF2_53510"/>
<dbReference type="SUPFAM" id="SSF102588">
    <property type="entry name" value="LmbE-like"/>
    <property type="match status" value="1"/>
</dbReference>
<reference evidence="2 3" key="1">
    <citation type="submission" date="2019-08" db="EMBL/GenBank/DDBJ databases">
        <title>Deep-cultivation of Planctomycetes and their phenomic and genomic characterization uncovers novel biology.</title>
        <authorList>
            <person name="Wiegand S."/>
            <person name="Jogler M."/>
            <person name="Boedeker C."/>
            <person name="Pinto D."/>
            <person name="Vollmers J."/>
            <person name="Rivas-Marin E."/>
            <person name="Kohn T."/>
            <person name="Peeters S.H."/>
            <person name="Heuer A."/>
            <person name="Rast P."/>
            <person name="Oberbeckmann S."/>
            <person name="Bunk B."/>
            <person name="Jeske O."/>
            <person name="Meyerdierks A."/>
            <person name="Storesund J.E."/>
            <person name="Kallscheuer N."/>
            <person name="Luecker S."/>
            <person name="Lage O.M."/>
            <person name="Pohl T."/>
            <person name="Merkel B.J."/>
            <person name="Hornburger P."/>
            <person name="Mueller R.-W."/>
            <person name="Bruemmer F."/>
            <person name="Labrenz M."/>
            <person name="Spormann A.M."/>
            <person name="Op den Camp H."/>
            <person name="Overmann J."/>
            <person name="Amann R."/>
            <person name="Jetten M.S.M."/>
            <person name="Mascher T."/>
            <person name="Medema M.H."/>
            <person name="Devos D.P."/>
            <person name="Kaster A.-K."/>
            <person name="Ovreas L."/>
            <person name="Rohde M."/>
            <person name="Galperin M.Y."/>
            <person name="Jogler C."/>
        </authorList>
    </citation>
    <scope>NUCLEOTIDE SEQUENCE [LARGE SCALE GENOMIC DNA]</scope>
    <source>
        <strain evidence="2 3">OJF2</strain>
    </source>
</reference>
<name>A0A5B9W7V9_9BACT</name>
<dbReference type="AlphaFoldDB" id="A0A5B9W7V9"/>
<keyword evidence="1" id="KW-0732">Signal</keyword>
<feature type="chain" id="PRO_5022894635" evidence="1">
    <location>
        <begin position="32"/>
        <end position="307"/>
    </location>
</feature>
<dbReference type="Pfam" id="PF02585">
    <property type="entry name" value="PIG-L"/>
    <property type="match status" value="1"/>
</dbReference>
<gene>
    <name evidence="2" type="primary">mca_2</name>
    <name evidence="2" type="ORF">OJF2_53510</name>
</gene>
<dbReference type="EMBL" id="CP042997">
    <property type="protein sequence ID" value="QEH36766.1"/>
    <property type="molecule type" value="Genomic_DNA"/>
</dbReference>
<dbReference type="Gene3D" id="3.40.50.10320">
    <property type="entry name" value="LmbE-like"/>
    <property type="match status" value="1"/>
</dbReference>
<dbReference type="PANTHER" id="PTHR12993:SF30">
    <property type="entry name" value="N-ACETYL-ALPHA-D-GLUCOSAMINYL L-MALATE DEACETYLASE 1"/>
    <property type="match status" value="1"/>
</dbReference>
<evidence type="ECO:0000313" key="2">
    <source>
        <dbReference type="EMBL" id="QEH36766.1"/>
    </source>
</evidence>
<keyword evidence="3" id="KW-1185">Reference proteome</keyword>
<proteinExistence type="predicted"/>
<protein>
    <submittedName>
        <fullName evidence="2">Mycothiol S-conjugate amidase</fullName>
        <ecNumber evidence="2">3.5.1.115</ecNumber>
    </submittedName>
</protein>
<dbReference type="InterPro" id="IPR003737">
    <property type="entry name" value="GlcNAc_PI_deacetylase-related"/>
</dbReference>
<evidence type="ECO:0000313" key="3">
    <source>
        <dbReference type="Proteomes" id="UP000324233"/>
    </source>
</evidence>
<feature type="signal peptide" evidence="1">
    <location>
        <begin position="1"/>
        <end position="31"/>
    </location>
</feature>
<dbReference type="GO" id="GO:0016811">
    <property type="term" value="F:hydrolase activity, acting on carbon-nitrogen (but not peptide) bonds, in linear amides"/>
    <property type="evidence" value="ECO:0007669"/>
    <property type="project" value="TreeGrafter"/>
</dbReference>
<accession>A0A5B9W7V9</accession>
<dbReference type="RefSeq" id="WP_246196156.1">
    <property type="nucleotide sequence ID" value="NZ_CP042997.1"/>
</dbReference>
<organism evidence="2 3">
    <name type="scientific">Aquisphaera giovannonii</name>
    <dbReference type="NCBI Taxonomy" id="406548"/>
    <lineage>
        <taxon>Bacteria</taxon>
        <taxon>Pseudomonadati</taxon>
        <taxon>Planctomycetota</taxon>
        <taxon>Planctomycetia</taxon>
        <taxon>Isosphaerales</taxon>
        <taxon>Isosphaeraceae</taxon>
        <taxon>Aquisphaera</taxon>
    </lineage>
</organism>
<evidence type="ECO:0000256" key="1">
    <source>
        <dbReference type="SAM" id="SignalP"/>
    </source>
</evidence>
<dbReference type="InterPro" id="IPR024078">
    <property type="entry name" value="LmbE-like_dom_sf"/>
</dbReference>
<dbReference type="EC" id="3.5.1.115" evidence="2"/>
<keyword evidence="2" id="KW-0378">Hydrolase</keyword>
<sequence precursor="true">MNARAMTARAAARVLGALAVLLALAPPPALAADPKPLRVIVFGAHPDDCELAAGGTAARWAGLGYKVKFVSVTNGDIGHHQIAGAPLARRRAAEVKRCAKILGIETEVLDIHDGELMPTLENRRTLTRKIREWQADVVISPRTNDYHPDHRYTAVLVQDAAFMVIVPSFCPDVPSLRKNPVFLYCEDNFQKPNPFSPDVVVPLDPVMEKKVACYDALESQFYEWNPWLFNYLDQVPSDREGRLAFSRKRMEGRAAATADRFRGKLVELLGPDGGKAVKFAEAFEVCEYGSQPSKEELMAIFPFFGKP</sequence>